<sequence length="159" mass="16937">MLLHKNGRPSSPGPGNVINEETTPGFLFLSLDSAVMILTARFGPLTIPSLSINISKYSLTSLTIPSPYPHAIPLPSLTIPSPSLTIPHHPLTIPNYPSASLTITTPHHPSLSSPPLTIPDYPSPSLIIPDYPSPSLTTPDYPSPSLTIPDYSSPSPHHT</sequence>
<gene>
    <name evidence="2" type="ORF">PoB_002565300</name>
</gene>
<dbReference type="EMBL" id="BLXT01002947">
    <property type="protein sequence ID" value="GFN99147.1"/>
    <property type="molecule type" value="Genomic_DNA"/>
</dbReference>
<evidence type="ECO:0000256" key="1">
    <source>
        <dbReference type="SAM" id="MobiDB-lite"/>
    </source>
</evidence>
<reference evidence="2 3" key="1">
    <citation type="journal article" date="2021" name="Elife">
        <title>Chloroplast acquisition without the gene transfer in kleptoplastic sea slugs, Plakobranchus ocellatus.</title>
        <authorList>
            <person name="Maeda T."/>
            <person name="Takahashi S."/>
            <person name="Yoshida T."/>
            <person name="Shimamura S."/>
            <person name="Takaki Y."/>
            <person name="Nagai Y."/>
            <person name="Toyoda A."/>
            <person name="Suzuki Y."/>
            <person name="Arimoto A."/>
            <person name="Ishii H."/>
            <person name="Satoh N."/>
            <person name="Nishiyama T."/>
            <person name="Hasebe M."/>
            <person name="Maruyama T."/>
            <person name="Minagawa J."/>
            <person name="Obokata J."/>
            <person name="Shigenobu S."/>
        </authorList>
    </citation>
    <scope>NUCLEOTIDE SEQUENCE [LARGE SCALE GENOMIC DNA]</scope>
</reference>
<dbReference type="Proteomes" id="UP000735302">
    <property type="component" value="Unassembled WGS sequence"/>
</dbReference>
<comment type="caution">
    <text evidence="2">The sequence shown here is derived from an EMBL/GenBank/DDBJ whole genome shotgun (WGS) entry which is preliminary data.</text>
</comment>
<protein>
    <submittedName>
        <fullName evidence="2">Uncharacterized protein</fullName>
    </submittedName>
</protein>
<feature type="region of interest" description="Disordered" evidence="1">
    <location>
        <begin position="129"/>
        <end position="159"/>
    </location>
</feature>
<proteinExistence type="predicted"/>
<accession>A0AAV3ZXH3</accession>
<evidence type="ECO:0000313" key="3">
    <source>
        <dbReference type="Proteomes" id="UP000735302"/>
    </source>
</evidence>
<organism evidence="2 3">
    <name type="scientific">Plakobranchus ocellatus</name>
    <dbReference type="NCBI Taxonomy" id="259542"/>
    <lineage>
        <taxon>Eukaryota</taxon>
        <taxon>Metazoa</taxon>
        <taxon>Spiralia</taxon>
        <taxon>Lophotrochozoa</taxon>
        <taxon>Mollusca</taxon>
        <taxon>Gastropoda</taxon>
        <taxon>Heterobranchia</taxon>
        <taxon>Euthyneura</taxon>
        <taxon>Panpulmonata</taxon>
        <taxon>Sacoglossa</taxon>
        <taxon>Placobranchoidea</taxon>
        <taxon>Plakobranchidae</taxon>
        <taxon>Plakobranchus</taxon>
    </lineage>
</organism>
<name>A0AAV3ZXH3_9GAST</name>
<dbReference type="AlphaFoldDB" id="A0AAV3ZXH3"/>
<keyword evidence="3" id="KW-1185">Reference proteome</keyword>
<evidence type="ECO:0000313" key="2">
    <source>
        <dbReference type="EMBL" id="GFN99147.1"/>
    </source>
</evidence>
<feature type="compositionally biased region" description="Polar residues" evidence="1">
    <location>
        <begin position="134"/>
        <end position="159"/>
    </location>
</feature>